<dbReference type="GO" id="GO:0005634">
    <property type="term" value="C:nucleus"/>
    <property type="evidence" value="ECO:0007669"/>
    <property type="project" value="TreeGrafter"/>
</dbReference>
<dbReference type="Gene3D" id="1.10.510.10">
    <property type="entry name" value="Transferase(Phosphotransferase) domain 1"/>
    <property type="match status" value="1"/>
</dbReference>
<dbReference type="InterPro" id="IPR011009">
    <property type="entry name" value="Kinase-like_dom_sf"/>
</dbReference>
<keyword evidence="5 6" id="KW-0067">ATP-binding</keyword>
<dbReference type="PROSITE" id="PS00107">
    <property type="entry name" value="PROTEIN_KINASE_ATP"/>
    <property type="match status" value="1"/>
</dbReference>
<dbReference type="GO" id="GO:0043484">
    <property type="term" value="P:regulation of RNA splicing"/>
    <property type="evidence" value="ECO:0007669"/>
    <property type="project" value="TreeGrafter"/>
</dbReference>
<reference evidence="9" key="1">
    <citation type="submission" date="2019-06" db="EMBL/GenBank/DDBJ databases">
        <title>Draft genome sequence of the griseofulvin-producing fungus Xylaria cubensis strain G536.</title>
        <authorList>
            <person name="Mead M.E."/>
            <person name="Raja H.A."/>
            <person name="Steenwyk J.L."/>
            <person name="Knowles S.L."/>
            <person name="Oberlies N.H."/>
            <person name="Rokas A."/>
        </authorList>
    </citation>
    <scope>NUCLEOTIDE SEQUENCE [LARGE SCALE GENOMIC DNA]</scope>
    <source>
        <strain evidence="9">G536</strain>
    </source>
</reference>
<keyword evidence="4" id="KW-0418">Kinase</keyword>
<dbReference type="SUPFAM" id="SSF56112">
    <property type="entry name" value="Protein kinase-like (PK-like)"/>
    <property type="match status" value="1"/>
</dbReference>
<keyword evidence="9" id="KW-1185">Reference proteome</keyword>
<sequence length="454" mass="51356">MSLDELGAVDQCDDVDMDVYDLPGNDLVCEGPPTGLEKIYDYELGGHHPLHLGDTLHDRYRVIHKLGSGGYANVWLCCDTTTDRPRYVAVKIIVAEASTPECPELRVSRLINIGIDPEAVARHFCLPLDQFSIDGPNGTHHALVYPVLGSRVSRLLNKAHDDDLDVTLRKIATQVTEAMSILHTHGICHGDFRPANILTRVSNLDGLSEEEILGLVGEPEQTRVITASGEKHDLPTAPQYLVYPIVWEDIAQDPSAERFITEEACIIDFGESFEISNPPPELGIPQSYCAPEYVLDKKVSASCDVWALACTIFEIRTGRRLFDTFDDDQDEYLRKVAMVLGKFPEPWWSETWEARRTFLVDEADKDGKVIKVKRGRHPPPVDTAFYQKPEPRSIRESIEEGLFYNFRYKPGGIHKYIPEAEIDNLTDLLERMLKYNPDERLDVADALKHPWFKM</sequence>
<keyword evidence="3 6" id="KW-0547">Nucleotide-binding</keyword>
<dbReference type="Pfam" id="PF00069">
    <property type="entry name" value="Pkinase"/>
    <property type="match status" value="2"/>
</dbReference>
<evidence type="ECO:0000313" key="8">
    <source>
        <dbReference type="EMBL" id="TRX87971.1"/>
    </source>
</evidence>
<accession>A0A553HJ47</accession>
<evidence type="ECO:0000259" key="7">
    <source>
        <dbReference type="PROSITE" id="PS50011"/>
    </source>
</evidence>
<dbReference type="PANTHER" id="PTHR45646:SF11">
    <property type="entry name" value="SERINE_THREONINE-PROTEIN KINASE DOA"/>
    <property type="match status" value="1"/>
</dbReference>
<dbReference type="InterPro" id="IPR017441">
    <property type="entry name" value="Protein_kinase_ATP_BS"/>
</dbReference>
<keyword evidence="1" id="KW-0723">Serine/threonine-protein kinase</keyword>
<evidence type="ECO:0000313" key="9">
    <source>
        <dbReference type="Proteomes" id="UP000319160"/>
    </source>
</evidence>
<protein>
    <recommendedName>
        <fullName evidence="7">Protein kinase domain-containing protein</fullName>
    </recommendedName>
</protein>
<evidence type="ECO:0000256" key="6">
    <source>
        <dbReference type="PROSITE-ProRule" id="PRU10141"/>
    </source>
</evidence>
<dbReference type="Gene3D" id="3.30.200.20">
    <property type="entry name" value="Phosphorylase Kinase, domain 1"/>
    <property type="match status" value="1"/>
</dbReference>
<organism evidence="8 9">
    <name type="scientific">Xylaria flabelliformis</name>
    <dbReference type="NCBI Taxonomy" id="2512241"/>
    <lineage>
        <taxon>Eukaryota</taxon>
        <taxon>Fungi</taxon>
        <taxon>Dikarya</taxon>
        <taxon>Ascomycota</taxon>
        <taxon>Pezizomycotina</taxon>
        <taxon>Sordariomycetes</taxon>
        <taxon>Xylariomycetidae</taxon>
        <taxon>Xylariales</taxon>
        <taxon>Xylariaceae</taxon>
        <taxon>Xylaria</taxon>
    </lineage>
</organism>
<dbReference type="SMART" id="SM00220">
    <property type="entry name" value="S_TKc"/>
    <property type="match status" value="1"/>
</dbReference>
<evidence type="ECO:0000256" key="5">
    <source>
        <dbReference type="ARBA" id="ARBA00022840"/>
    </source>
</evidence>
<dbReference type="AlphaFoldDB" id="A0A553HJ47"/>
<evidence type="ECO:0000256" key="3">
    <source>
        <dbReference type="ARBA" id="ARBA00022741"/>
    </source>
</evidence>
<feature type="binding site" evidence="6">
    <location>
        <position position="91"/>
    </location>
    <ligand>
        <name>ATP</name>
        <dbReference type="ChEBI" id="CHEBI:30616"/>
    </ligand>
</feature>
<comment type="caution">
    <text evidence="8">The sequence shown here is derived from an EMBL/GenBank/DDBJ whole genome shotgun (WGS) entry which is preliminary data.</text>
</comment>
<dbReference type="PANTHER" id="PTHR45646">
    <property type="entry name" value="SERINE/THREONINE-PROTEIN KINASE DOA-RELATED"/>
    <property type="match status" value="1"/>
</dbReference>
<gene>
    <name evidence="8" type="ORF">FHL15_011144</name>
</gene>
<dbReference type="InterPro" id="IPR000719">
    <property type="entry name" value="Prot_kinase_dom"/>
</dbReference>
<proteinExistence type="predicted"/>
<dbReference type="GO" id="GO:0004674">
    <property type="term" value="F:protein serine/threonine kinase activity"/>
    <property type="evidence" value="ECO:0007669"/>
    <property type="project" value="UniProtKB-KW"/>
</dbReference>
<dbReference type="PROSITE" id="PS50011">
    <property type="entry name" value="PROTEIN_KINASE_DOM"/>
    <property type="match status" value="1"/>
</dbReference>
<dbReference type="EMBL" id="VFLP01000106">
    <property type="protein sequence ID" value="TRX87971.1"/>
    <property type="molecule type" value="Genomic_DNA"/>
</dbReference>
<dbReference type="InterPro" id="IPR051175">
    <property type="entry name" value="CLK_kinases"/>
</dbReference>
<keyword evidence="2" id="KW-0808">Transferase</keyword>
<name>A0A553HJ47_9PEZI</name>
<evidence type="ECO:0000256" key="2">
    <source>
        <dbReference type="ARBA" id="ARBA00022679"/>
    </source>
</evidence>
<feature type="domain" description="Protein kinase" evidence="7">
    <location>
        <begin position="60"/>
        <end position="452"/>
    </location>
</feature>
<evidence type="ECO:0000256" key="1">
    <source>
        <dbReference type="ARBA" id="ARBA00022527"/>
    </source>
</evidence>
<dbReference type="STRING" id="2512241.A0A553HJ47"/>
<dbReference type="GO" id="GO:0005524">
    <property type="term" value="F:ATP binding"/>
    <property type="evidence" value="ECO:0007669"/>
    <property type="project" value="UniProtKB-UniRule"/>
</dbReference>
<evidence type="ECO:0000256" key="4">
    <source>
        <dbReference type="ARBA" id="ARBA00022777"/>
    </source>
</evidence>
<dbReference type="Proteomes" id="UP000319160">
    <property type="component" value="Unassembled WGS sequence"/>
</dbReference>
<dbReference type="OrthoDB" id="5979581at2759"/>